<evidence type="ECO:0000313" key="3">
    <source>
        <dbReference type="Proteomes" id="UP001465976"/>
    </source>
</evidence>
<dbReference type="Proteomes" id="UP001465976">
    <property type="component" value="Unassembled WGS sequence"/>
</dbReference>
<keyword evidence="1" id="KW-0472">Membrane</keyword>
<protein>
    <recommendedName>
        <fullName evidence="4">Transmembrane protein</fullName>
    </recommendedName>
</protein>
<sequence length="571" mass="62924">MILSYQPLLPHKSPAVPRRSELKLYPFSLILISSWAVFTVVLLWWMETVVRRGHGKAEKVTPSPSSQPWTFATLPGILLTVFAQAHVPITGIHLARTAVSALQHHSSAPNSWMELFWIADQEWMGPIGIIKTTRRSIRYRTRTSLTFILFAATSAIALITPVLMTQAFKVDNVLLTHLHEGFMVPDTISFKRMVQIEASAQLNVGLHSLEFDSYVPTTIERSEFYLPRSIQKDTIPSELVIAGTVGNASVLNLPALHLNVSCSPADSSGLDTRDLNTSWPSFCQSHISSFNGLGPDPGRTGGTQGLSEFSLHFCNNHTSAFPFTDEGGTQSRNTGYVYYTYTPLQFNNTQNRSGLIQCNSTLTPGVALVHGLNRTYSGFSPATKLPATDRANPKKPLLDPLSAAFTTLGRPELDLEYTLFRNVNSGVLYPNVEAVSAPISDWLQNAVIAFTNALARLSRDPDTPYPAQVPMPVAFYTRNNRYAICAYVAIASWALLVAALTARSYRRTFSSSLNSYVAAELAFRERHLLEGVPIGEADDNEMLKGARFVFPSEGTGVSETSKETKFISQDI</sequence>
<proteinExistence type="predicted"/>
<accession>A0ABR3F204</accession>
<evidence type="ECO:0000313" key="2">
    <source>
        <dbReference type="EMBL" id="KAL0569234.1"/>
    </source>
</evidence>
<organism evidence="2 3">
    <name type="scientific">Marasmius crinis-equi</name>
    <dbReference type="NCBI Taxonomy" id="585013"/>
    <lineage>
        <taxon>Eukaryota</taxon>
        <taxon>Fungi</taxon>
        <taxon>Dikarya</taxon>
        <taxon>Basidiomycota</taxon>
        <taxon>Agaricomycotina</taxon>
        <taxon>Agaricomycetes</taxon>
        <taxon>Agaricomycetidae</taxon>
        <taxon>Agaricales</taxon>
        <taxon>Marasmiineae</taxon>
        <taxon>Marasmiaceae</taxon>
        <taxon>Marasmius</taxon>
    </lineage>
</organism>
<feature type="transmembrane region" description="Helical" evidence="1">
    <location>
        <begin position="144"/>
        <end position="164"/>
    </location>
</feature>
<feature type="transmembrane region" description="Helical" evidence="1">
    <location>
        <begin position="481"/>
        <end position="502"/>
    </location>
</feature>
<keyword evidence="1" id="KW-0812">Transmembrane</keyword>
<keyword evidence="3" id="KW-1185">Reference proteome</keyword>
<comment type="caution">
    <text evidence="2">The sequence shown here is derived from an EMBL/GenBank/DDBJ whole genome shotgun (WGS) entry which is preliminary data.</text>
</comment>
<evidence type="ECO:0000256" key="1">
    <source>
        <dbReference type="SAM" id="Phobius"/>
    </source>
</evidence>
<gene>
    <name evidence="2" type="ORF">V5O48_012734</name>
</gene>
<feature type="transmembrane region" description="Helical" evidence="1">
    <location>
        <begin position="24"/>
        <end position="46"/>
    </location>
</feature>
<dbReference type="EMBL" id="JBAHYK010001162">
    <property type="protein sequence ID" value="KAL0569234.1"/>
    <property type="molecule type" value="Genomic_DNA"/>
</dbReference>
<keyword evidence="1" id="KW-1133">Transmembrane helix</keyword>
<reference evidence="2 3" key="1">
    <citation type="submission" date="2024-02" db="EMBL/GenBank/DDBJ databases">
        <title>A draft genome for the cacao thread blight pathogen Marasmius crinis-equi.</title>
        <authorList>
            <person name="Cohen S.P."/>
            <person name="Baruah I.K."/>
            <person name="Amoako-Attah I."/>
            <person name="Bukari Y."/>
            <person name="Meinhardt L.W."/>
            <person name="Bailey B.A."/>
        </authorList>
    </citation>
    <scope>NUCLEOTIDE SEQUENCE [LARGE SCALE GENOMIC DNA]</scope>
    <source>
        <strain evidence="2 3">GH-76</strain>
    </source>
</reference>
<evidence type="ECO:0008006" key="4">
    <source>
        <dbReference type="Google" id="ProtNLM"/>
    </source>
</evidence>
<name>A0ABR3F204_9AGAR</name>